<dbReference type="EMBL" id="JAQSIP010000011">
    <property type="protein sequence ID" value="MDD0840664.1"/>
    <property type="molecule type" value="Genomic_DNA"/>
</dbReference>
<dbReference type="Gene3D" id="3.10.450.50">
    <property type="match status" value="1"/>
</dbReference>
<keyword evidence="3" id="KW-1185">Reference proteome</keyword>
<dbReference type="Proteomes" id="UP001528673">
    <property type="component" value="Unassembled WGS sequence"/>
</dbReference>
<comment type="caution">
    <text evidence="2">The sequence shown here is derived from an EMBL/GenBank/DDBJ whole genome shotgun (WGS) entry which is preliminary data.</text>
</comment>
<accession>A0ABT5N2X4</accession>
<name>A0ABT5N2X4_9BURK</name>
<evidence type="ECO:0000259" key="1">
    <source>
        <dbReference type="Pfam" id="PF13577"/>
    </source>
</evidence>
<gene>
    <name evidence="2" type="ORF">PSQ40_18955</name>
</gene>
<dbReference type="InterPro" id="IPR032710">
    <property type="entry name" value="NTF2-like_dom_sf"/>
</dbReference>
<proteinExistence type="predicted"/>
<organism evidence="2 3">
    <name type="scientific">Curvibacter cyanobacteriorum</name>
    <dbReference type="NCBI Taxonomy" id="3026422"/>
    <lineage>
        <taxon>Bacteria</taxon>
        <taxon>Pseudomonadati</taxon>
        <taxon>Pseudomonadota</taxon>
        <taxon>Betaproteobacteria</taxon>
        <taxon>Burkholderiales</taxon>
        <taxon>Comamonadaceae</taxon>
        <taxon>Curvibacter</taxon>
    </lineage>
</organism>
<feature type="domain" description="SnoaL-like" evidence="1">
    <location>
        <begin position="22"/>
        <end position="155"/>
    </location>
</feature>
<sequence>MSAATDLPALSARLAALEARVQRSEDQTAIRACVNRYMALCDHLDADTDLPALLDLFTEDAQWRGKGARYAASFGGYQGRAALGEMFSRYMRTPPHFALNVHFLCSELIEPEGDQARASWLMLQTSTFASGDSHLNAAQLSLQLQRGADGRWRIALFETENLFSRPVSTWTDASALPVPAATATVPAAAVASAT</sequence>
<dbReference type="RefSeq" id="WP_273953452.1">
    <property type="nucleotide sequence ID" value="NZ_JAQSIP010000011.1"/>
</dbReference>
<dbReference type="Pfam" id="PF13577">
    <property type="entry name" value="SnoaL_4"/>
    <property type="match status" value="1"/>
</dbReference>
<evidence type="ECO:0000313" key="3">
    <source>
        <dbReference type="Proteomes" id="UP001528673"/>
    </source>
</evidence>
<dbReference type="SUPFAM" id="SSF54427">
    <property type="entry name" value="NTF2-like"/>
    <property type="match status" value="1"/>
</dbReference>
<protein>
    <submittedName>
        <fullName evidence="2">Nuclear transport factor 2 family protein</fullName>
    </submittedName>
</protein>
<evidence type="ECO:0000313" key="2">
    <source>
        <dbReference type="EMBL" id="MDD0840664.1"/>
    </source>
</evidence>
<dbReference type="InterPro" id="IPR037401">
    <property type="entry name" value="SnoaL-like"/>
</dbReference>
<reference evidence="2 3" key="1">
    <citation type="submission" date="2023-02" db="EMBL/GenBank/DDBJ databases">
        <title>Bacterial whole genomic sequence of Curvibacter sp. HBC61.</title>
        <authorList>
            <person name="Le V."/>
            <person name="Ko S.-R."/>
            <person name="Ahn C.-Y."/>
            <person name="Oh H.-M."/>
        </authorList>
    </citation>
    <scope>NUCLEOTIDE SEQUENCE [LARGE SCALE GENOMIC DNA]</scope>
    <source>
        <strain evidence="2 3">HBC61</strain>
    </source>
</reference>